<dbReference type="AlphaFoldDB" id="A0A7R9B4T9"/>
<name>A0A7R9B4T9_TIMSH</name>
<dbReference type="PANTHER" id="PTHR10502">
    <property type="entry name" value="ANNEXIN"/>
    <property type="match status" value="1"/>
</dbReference>
<keyword evidence="2" id="KW-0677">Repeat</keyword>
<dbReference type="GO" id="GO:0005886">
    <property type="term" value="C:plasma membrane"/>
    <property type="evidence" value="ECO:0007669"/>
    <property type="project" value="TreeGrafter"/>
</dbReference>
<keyword evidence="3" id="KW-0106">Calcium</keyword>
<dbReference type="PROSITE" id="PS51897">
    <property type="entry name" value="ANNEXIN_2"/>
    <property type="match status" value="4"/>
</dbReference>
<dbReference type="FunFam" id="1.10.220.10:FF:000002">
    <property type="entry name" value="Annexin"/>
    <property type="match status" value="1"/>
</dbReference>
<reference evidence="6" key="1">
    <citation type="submission" date="2020-11" db="EMBL/GenBank/DDBJ databases">
        <authorList>
            <person name="Tran Van P."/>
        </authorList>
    </citation>
    <scope>NUCLEOTIDE SEQUENCE</scope>
</reference>
<dbReference type="GO" id="GO:0001786">
    <property type="term" value="F:phosphatidylserine binding"/>
    <property type="evidence" value="ECO:0007669"/>
    <property type="project" value="TreeGrafter"/>
</dbReference>
<dbReference type="GO" id="GO:0005737">
    <property type="term" value="C:cytoplasm"/>
    <property type="evidence" value="ECO:0007669"/>
    <property type="project" value="TreeGrafter"/>
</dbReference>
<evidence type="ECO:0000256" key="2">
    <source>
        <dbReference type="ARBA" id="ARBA00022737"/>
    </source>
</evidence>
<organism evidence="6">
    <name type="scientific">Timema shepardi</name>
    <name type="common">Walking stick</name>
    <dbReference type="NCBI Taxonomy" id="629360"/>
    <lineage>
        <taxon>Eukaryota</taxon>
        <taxon>Metazoa</taxon>
        <taxon>Ecdysozoa</taxon>
        <taxon>Arthropoda</taxon>
        <taxon>Hexapoda</taxon>
        <taxon>Insecta</taxon>
        <taxon>Pterygota</taxon>
        <taxon>Neoptera</taxon>
        <taxon>Polyneoptera</taxon>
        <taxon>Phasmatodea</taxon>
        <taxon>Timematodea</taxon>
        <taxon>Timematoidea</taxon>
        <taxon>Timematidae</taxon>
        <taxon>Timema</taxon>
    </lineage>
</organism>
<dbReference type="GO" id="GO:0005544">
    <property type="term" value="F:calcium-dependent phospholipid binding"/>
    <property type="evidence" value="ECO:0007669"/>
    <property type="project" value="UniProtKB-KW"/>
</dbReference>
<proteinExistence type="inferred from homology"/>
<accession>A0A7R9B4T9</accession>
<evidence type="ECO:0000256" key="3">
    <source>
        <dbReference type="ARBA" id="ARBA00022837"/>
    </source>
</evidence>
<evidence type="ECO:0000256" key="5">
    <source>
        <dbReference type="ARBA" id="ARBA00023302"/>
    </source>
</evidence>
<dbReference type="GO" id="GO:0032509">
    <property type="term" value="P:endosome transport via multivesicular body sorting pathway"/>
    <property type="evidence" value="ECO:0007669"/>
    <property type="project" value="TreeGrafter"/>
</dbReference>
<dbReference type="InterPro" id="IPR018502">
    <property type="entry name" value="Annexin_repeat"/>
</dbReference>
<dbReference type="SMART" id="SM00335">
    <property type="entry name" value="ANX"/>
    <property type="match status" value="4"/>
</dbReference>
<dbReference type="PANTHER" id="PTHR10502:SF233">
    <property type="entry name" value="ANNEXIN B9"/>
    <property type="match status" value="1"/>
</dbReference>
<evidence type="ECO:0000256" key="4">
    <source>
        <dbReference type="ARBA" id="ARBA00023216"/>
    </source>
</evidence>
<evidence type="ECO:0008006" key="7">
    <source>
        <dbReference type="Google" id="ProtNLM"/>
    </source>
</evidence>
<gene>
    <name evidence="6" type="ORF">TSIB3V08_LOCUS10411</name>
</gene>
<keyword evidence="5" id="KW-0111">Calcium/phospholipid-binding</keyword>
<dbReference type="FunFam" id="1.10.220.10:FF:000005">
    <property type="entry name" value="Annexin"/>
    <property type="match status" value="1"/>
</dbReference>
<dbReference type="GO" id="GO:0005634">
    <property type="term" value="C:nucleus"/>
    <property type="evidence" value="ECO:0007669"/>
    <property type="project" value="TreeGrafter"/>
</dbReference>
<dbReference type="FunFam" id="1.10.220.10:FF:000010">
    <property type="entry name" value="Annexin"/>
    <property type="match status" value="1"/>
</dbReference>
<dbReference type="Pfam" id="PF00191">
    <property type="entry name" value="Annexin"/>
    <property type="match status" value="4"/>
</dbReference>
<dbReference type="GO" id="GO:0005509">
    <property type="term" value="F:calcium ion binding"/>
    <property type="evidence" value="ECO:0007669"/>
    <property type="project" value="InterPro"/>
</dbReference>
<evidence type="ECO:0000313" key="6">
    <source>
        <dbReference type="EMBL" id="CAD7266392.1"/>
    </source>
</evidence>
<protein>
    <recommendedName>
        <fullName evidence="7">Annexin</fullName>
    </recommendedName>
</protein>
<dbReference type="Gene3D" id="1.10.220.10">
    <property type="entry name" value="Annexin"/>
    <property type="match status" value="4"/>
</dbReference>
<dbReference type="InterPro" id="IPR001464">
    <property type="entry name" value="Annexin"/>
</dbReference>
<dbReference type="FunFam" id="1.10.220.10:FF:000001">
    <property type="entry name" value="Annexin"/>
    <property type="match status" value="1"/>
</dbReference>
<sequence>MTSQQYYPHKCTPTVFPAEPFDANADAETLRKAMKGFGTNEQAIIDVLARRGIVQRLEISEAFKTLYGKPLETVLTNHCWNDSLSRGLEECFSMSLCSRETLPAYQHHSSPEFTEQEVVDTFVVQEGSDAIYGGRAHNDLLKELKSELGGKFEDVILALMTPLPHFYAKELHDAVSGIGTDEEAIIEILCTLSNYGIRTISSFYENLYGKSLESDLKSDTSGHFKRLLVSLCMANREESQVVDPSQARADAHAIFEAGEGKWGTDESVFNSVLVTRSYQQLRQTFLEYEQVAGHDIGSAIKREFSGSVEKGLLAIVKCVKSKVGFFAERLHDSMAGMGTRDKTLIRIIVSRSEIDLGDIKKNFEEQYGKSLESYIAVSCLTSSSFNITNYPRDIVN</sequence>
<evidence type="ECO:0000256" key="1">
    <source>
        <dbReference type="ARBA" id="ARBA00007831"/>
    </source>
</evidence>
<dbReference type="PRINTS" id="PR00196">
    <property type="entry name" value="ANNEXIN"/>
</dbReference>
<dbReference type="InterPro" id="IPR037104">
    <property type="entry name" value="Annexin_sf"/>
</dbReference>
<dbReference type="EMBL" id="OC006912">
    <property type="protein sequence ID" value="CAD7266392.1"/>
    <property type="molecule type" value="Genomic_DNA"/>
</dbReference>
<dbReference type="SUPFAM" id="SSF47874">
    <property type="entry name" value="Annexin"/>
    <property type="match status" value="1"/>
</dbReference>
<comment type="similarity">
    <text evidence="1">Belongs to the annexin family.</text>
</comment>
<dbReference type="GO" id="GO:0012506">
    <property type="term" value="C:vesicle membrane"/>
    <property type="evidence" value="ECO:0007669"/>
    <property type="project" value="TreeGrafter"/>
</dbReference>
<keyword evidence="4" id="KW-0041">Annexin</keyword>